<dbReference type="GO" id="GO:0006355">
    <property type="term" value="P:regulation of DNA-templated transcription"/>
    <property type="evidence" value="ECO:0007669"/>
    <property type="project" value="InterPro"/>
</dbReference>
<evidence type="ECO:0000313" key="1">
    <source>
        <dbReference type="EMBL" id="OAT17237.1"/>
    </source>
</evidence>
<dbReference type="InterPro" id="IPR013321">
    <property type="entry name" value="Arc_rbn_hlx_hlx"/>
</dbReference>
<dbReference type="InterPro" id="IPR008651">
    <property type="entry name" value="Uncharacterised_HicB"/>
</dbReference>
<dbReference type="EMBL" id="LXEP01000042">
    <property type="protein sequence ID" value="OAT17237.1"/>
    <property type="molecule type" value="Genomic_DNA"/>
</dbReference>
<comment type="caution">
    <text evidence="1">The sequence shown here is derived from an EMBL/GenBank/DDBJ whole genome shotgun (WGS) entry which is preliminary data.</text>
</comment>
<dbReference type="InterPro" id="IPR010985">
    <property type="entry name" value="Ribbon_hlx_hlx"/>
</dbReference>
<gene>
    <name evidence="1" type="ORF">M977_04167</name>
</gene>
<dbReference type="Pfam" id="PF05534">
    <property type="entry name" value="HicB"/>
    <property type="match status" value="1"/>
</dbReference>
<accession>A0A1B7HNM5</accession>
<dbReference type="PATRIC" id="fig|1354253.4.peg.4275"/>
<name>A0A1B7HNM5_9ENTR</name>
<proteinExistence type="predicted"/>
<organism evidence="1 2">
    <name type="scientific">Buttiauxella gaviniae ATCC 51604</name>
    <dbReference type="NCBI Taxonomy" id="1354253"/>
    <lineage>
        <taxon>Bacteria</taxon>
        <taxon>Pseudomonadati</taxon>
        <taxon>Pseudomonadota</taxon>
        <taxon>Gammaproteobacteria</taxon>
        <taxon>Enterobacterales</taxon>
        <taxon>Enterobacteriaceae</taxon>
        <taxon>Buttiauxella</taxon>
    </lineage>
</organism>
<protein>
    <submittedName>
        <fullName evidence="1">HicB family protein</fullName>
    </submittedName>
</protein>
<dbReference type="Gene3D" id="1.10.1220.10">
    <property type="entry name" value="Met repressor-like"/>
    <property type="match status" value="1"/>
</dbReference>
<sequence>MGYGKYWSNTMTDSHSIPNTMVIGGQPALITWVPEISLFRGKFLGLSGYCDFVAGSAKGLMQEGEISLKAYLADCKESGIEPYEREEKIKTFTLRYPESFGERLAIAAAEQRMSVNSYIVEMLSKQMKLK</sequence>
<reference evidence="1 2" key="1">
    <citation type="submission" date="2016-04" db="EMBL/GenBank/DDBJ databases">
        <title>ATOL: Assembling a taxonomically balanced genome-scale reconstruction of the evolutionary history of the Enterobacteriaceae.</title>
        <authorList>
            <person name="Plunkett G.III."/>
            <person name="Neeno-Eckwall E.C."/>
            <person name="Glasner J.D."/>
            <person name="Perna N.T."/>
        </authorList>
    </citation>
    <scope>NUCLEOTIDE SEQUENCE [LARGE SCALE GENOMIC DNA]</scope>
    <source>
        <strain evidence="1 2">ATCC 51604</strain>
    </source>
</reference>
<dbReference type="GO" id="GO:0043565">
    <property type="term" value="F:sequence-specific DNA binding"/>
    <property type="evidence" value="ECO:0007669"/>
    <property type="project" value="UniProtKB-ARBA"/>
</dbReference>
<dbReference type="Proteomes" id="UP000078504">
    <property type="component" value="Unassembled WGS sequence"/>
</dbReference>
<evidence type="ECO:0000313" key="2">
    <source>
        <dbReference type="Proteomes" id="UP000078504"/>
    </source>
</evidence>
<dbReference type="SUPFAM" id="SSF47598">
    <property type="entry name" value="Ribbon-helix-helix"/>
    <property type="match status" value="1"/>
</dbReference>
<dbReference type="AlphaFoldDB" id="A0A1B7HNM5"/>